<dbReference type="PROSITE" id="PS50022">
    <property type="entry name" value="FA58C_3"/>
    <property type="match status" value="1"/>
</dbReference>
<evidence type="ECO:0000256" key="6">
    <source>
        <dbReference type="SAM" id="MobiDB-lite"/>
    </source>
</evidence>
<dbReference type="Proteomes" id="UP001431776">
    <property type="component" value="Unassembled WGS sequence"/>
</dbReference>
<keyword evidence="10" id="KW-1185">Reference proteome</keyword>
<evidence type="ECO:0000259" key="8">
    <source>
        <dbReference type="PROSITE" id="PS50022"/>
    </source>
</evidence>
<dbReference type="InterPro" id="IPR013320">
    <property type="entry name" value="ConA-like_dom_sf"/>
</dbReference>
<accession>A0AAW6U637</accession>
<sequence length="980" mass="106074">MSKWQAITLLLALGAMTVPAAAADPSLVLHLRFDEGAGTVAEDASIYRNNGTVVGNAQWVEGVSGTALEFVNGSHVTVPEIPQYDVTSEVSLMAWVKATTVPNWARVIDKSQWQTSGFDLVLTQNVGLPRLEFFVSDTTSLVDGTTVVIDNEWHFIAGTFGNKTLRVYVDGQLEGEGTSVNQVDINPNDWPIMIGGESSSNGGQQYLGQIDEVAMFDRELSAEEIASIFARGIRVPEMASNPNPQDQAVDVPRDVVLSWDAGDFAAAHDVYFGASFDDVNSAGRANPMGALLSQGQTDTTYDAGSLAFGQTYYWRVDEVNAAPDNTIFKGDIWSFTVEPYVYPISNIVATSNATSEPDAGPQKTVDGSGLNADDQHSTTNADMWAGTTGGAEPVWIQYEFDRLYKLHEMWVWNYNVIFEPMLGFGFKDVTVEYSADGTGWTALGDFQFAQGTARMTYAHNTTIDFEGIAARYVRLTANSAYGFTGQFGLSEVRFYYLPVHPREPQPADGATNVNIDAVLDWRSGREAAAHEVYLSTDEAAVADGTALAATVSPSSYDPPALDLDTEYFWKIVEVNEAEAIGAWEGDIWSFSTQQFTVIDDFESYTDDMDAQTTIFDAWLDGWVNGTGSTVGHLNTPFAEQTIVRSGRQSMPLFYEGDSRADFRMDVAQDWTAGGAATLVLYFRGDLNNGAGQLYVTIRGVKVSYDGGPAALTAPLWKQWNIDLASLGVNLRSVTELSIGVDGSGSGVVYIDDIRLYRVAPAVVTAQDPGAAGLVAHYAMENNVQDGSGNGYHGTAFNDPTYGPSLPGQGQALQLDGFADYVELPIGPVLSQMTDATFATWVDFSNIGGDWQRIFDFGTSSTTGYMFLCPRIPAGPIRFAITPAGGSESIIQTTTMLQSGWHHLAVVIDSASMQVQIYLDGNVAASGPTATLPRDLGNTTQNWLGRSQYAADAYFSGSLDEFQIYSRALSAGEVRYLVGDR</sequence>
<feature type="domain" description="F5/8 type C" evidence="8">
    <location>
        <begin position="336"/>
        <end position="481"/>
    </location>
</feature>
<dbReference type="GO" id="GO:0046872">
    <property type="term" value="F:metal ion binding"/>
    <property type="evidence" value="ECO:0007669"/>
    <property type="project" value="UniProtKB-KW"/>
</dbReference>
<name>A0AAW6U637_9BACT</name>
<dbReference type="InterPro" id="IPR051360">
    <property type="entry name" value="Neuronal_Pentraxin_Related"/>
</dbReference>
<evidence type="ECO:0000313" key="10">
    <source>
        <dbReference type="Proteomes" id="UP001431776"/>
    </source>
</evidence>
<dbReference type="SUPFAM" id="SSF49785">
    <property type="entry name" value="Galactose-binding domain-like"/>
    <property type="match status" value="1"/>
</dbReference>
<keyword evidence="2" id="KW-0479">Metal-binding</keyword>
<dbReference type="PANTHER" id="PTHR19277:SF125">
    <property type="entry name" value="B6"/>
    <property type="match status" value="1"/>
</dbReference>
<feature type="region of interest" description="Disordered" evidence="6">
    <location>
        <begin position="352"/>
        <end position="379"/>
    </location>
</feature>
<comment type="caution">
    <text evidence="9">The sequence shown here is derived from an EMBL/GenBank/DDBJ whole genome shotgun (WGS) entry which is preliminary data.</text>
</comment>
<dbReference type="InterPro" id="IPR013783">
    <property type="entry name" value="Ig-like_fold"/>
</dbReference>
<proteinExistence type="predicted"/>
<evidence type="ECO:0000256" key="3">
    <source>
        <dbReference type="ARBA" id="ARBA00022729"/>
    </source>
</evidence>
<dbReference type="SMART" id="SM00560">
    <property type="entry name" value="LamGL"/>
    <property type="match status" value="2"/>
</dbReference>
<evidence type="ECO:0000313" key="9">
    <source>
        <dbReference type="EMBL" id="MDI6450628.1"/>
    </source>
</evidence>
<organism evidence="9 10">
    <name type="scientific">Anaerobaca lacustris</name>
    <dbReference type="NCBI Taxonomy" id="3044600"/>
    <lineage>
        <taxon>Bacteria</taxon>
        <taxon>Pseudomonadati</taxon>
        <taxon>Planctomycetota</taxon>
        <taxon>Phycisphaerae</taxon>
        <taxon>Sedimentisphaerales</taxon>
        <taxon>Anaerobacaceae</taxon>
        <taxon>Anaerobaca</taxon>
    </lineage>
</organism>
<evidence type="ECO:0000256" key="4">
    <source>
        <dbReference type="ARBA" id="ARBA00022837"/>
    </source>
</evidence>
<gene>
    <name evidence="9" type="ORF">QJ522_16340</name>
</gene>
<dbReference type="Gene3D" id="2.60.120.260">
    <property type="entry name" value="Galactose-binding domain-like"/>
    <property type="match status" value="1"/>
</dbReference>
<dbReference type="Gene3D" id="2.60.120.200">
    <property type="match status" value="2"/>
</dbReference>
<dbReference type="RefSeq" id="WP_349246038.1">
    <property type="nucleotide sequence ID" value="NZ_JASCXX010000022.1"/>
</dbReference>
<feature type="signal peptide" evidence="7">
    <location>
        <begin position="1"/>
        <end position="22"/>
    </location>
</feature>
<evidence type="ECO:0000256" key="2">
    <source>
        <dbReference type="ARBA" id="ARBA00022723"/>
    </source>
</evidence>
<dbReference type="SUPFAM" id="SSF49899">
    <property type="entry name" value="Concanavalin A-like lectins/glucanases"/>
    <property type="match status" value="2"/>
</dbReference>
<dbReference type="InterPro" id="IPR000421">
    <property type="entry name" value="FA58C"/>
</dbReference>
<comment type="cofactor">
    <cofactor evidence="1">
        <name>Ca(2+)</name>
        <dbReference type="ChEBI" id="CHEBI:29108"/>
    </cofactor>
</comment>
<evidence type="ECO:0000256" key="1">
    <source>
        <dbReference type="ARBA" id="ARBA00001913"/>
    </source>
</evidence>
<dbReference type="Gene3D" id="2.60.40.10">
    <property type="entry name" value="Immunoglobulins"/>
    <property type="match status" value="2"/>
</dbReference>
<reference evidence="9" key="1">
    <citation type="submission" date="2023-05" db="EMBL/GenBank/DDBJ databases">
        <title>Anaerotaeda fermentans gen. nov., sp. nov., a novel anaerobic planctomycete of the new family within the order Sedimentisphaerales isolated from Taman Peninsula, Russia.</title>
        <authorList>
            <person name="Khomyakova M.A."/>
            <person name="Merkel A.Y."/>
            <person name="Slobodkin A.I."/>
        </authorList>
    </citation>
    <scope>NUCLEOTIDE SEQUENCE</scope>
    <source>
        <strain evidence="9">M17dextr</strain>
    </source>
</reference>
<dbReference type="Pfam" id="PF00754">
    <property type="entry name" value="F5_F8_type_C"/>
    <property type="match status" value="1"/>
</dbReference>
<evidence type="ECO:0000256" key="7">
    <source>
        <dbReference type="SAM" id="SignalP"/>
    </source>
</evidence>
<dbReference type="Pfam" id="PF13385">
    <property type="entry name" value="Laminin_G_3"/>
    <property type="match status" value="2"/>
</dbReference>
<dbReference type="InterPro" id="IPR008979">
    <property type="entry name" value="Galactose-bd-like_sf"/>
</dbReference>
<evidence type="ECO:0000256" key="5">
    <source>
        <dbReference type="ARBA" id="ARBA00023157"/>
    </source>
</evidence>
<dbReference type="PANTHER" id="PTHR19277">
    <property type="entry name" value="PENTRAXIN"/>
    <property type="match status" value="1"/>
</dbReference>
<dbReference type="InterPro" id="IPR006558">
    <property type="entry name" value="LamG-like"/>
</dbReference>
<keyword evidence="4" id="KW-0106">Calcium</keyword>
<feature type="chain" id="PRO_5043611050" evidence="7">
    <location>
        <begin position="23"/>
        <end position="980"/>
    </location>
</feature>
<dbReference type="EMBL" id="JASCXX010000022">
    <property type="protein sequence ID" value="MDI6450628.1"/>
    <property type="molecule type" value="Genomic_DNA"/>
</dbReference>
<protein>
    <submittedName>
        <fullName evidence="9">Discoidin domain-containing protein</fullName>
    </submittedName>
</protein>
<dbReference type="AlphaFoldDB" id="A0AAW6U637"/>
<keyword evidence="5" id="KW-1015">Disulfide bond</keyword>
<keyword evidence="3 7" id="KW-0732">Signal</keyword>